<feature type="signal peptide" evidence="2">
    <location>
        <begin position="1"/>
        <end position="18"/>
    </location>
</feature>
<feature type="domain" description="DUF1996" evidence="3">
    <location>
        <begin position="42"/>
        <end position="277"/>
    </location>
</feature>
<evidence type="ECO:0000313" key="5">
    <source>
        <dbReference type="Proteomes" id="UP000800200"/>
    </source>
</evidence>
<reference evidence="4" key="1">
    <citation type="journal article" date="2020" name="Stud. Mycol.">
        <title>101 Dothideomycetes genomes: a test case for predicting lifestyles and emergence of pathogens.</title>
        <authorList>
            <person name="Haridas S."/>
            <person name="Albert R."/>
            <person name="Binder M."/>
            <person name="Bloem J."/>
            <person name="Labutti K."/>
            <person name="Salamov A."/>
            <person name="Andreopoulos B."/>
            <person name="Baker S."/>
            <person name="Barry K."/>
            <person name="Bills G."/>
            <person name="Bluhm B."/>
            <person name="Cannon C."/>
            <person name="Castanera R."/>
            <person name="Culley D."/>
            <person name="Daum C."/>
            <person name="Ezra D."/>
            <person name="Gonzalez J."/>
            <person name="Henrissat B."/>
            <person name="Kuo A."/>
            <person name="Liang C."/>
            <person name="Lipzen A."/>
            <person name="Lutzoni F."/>
            <person name="Magnuson J."/>
            <person name="Mondo S."/>
            <person name="Nolan M."/>
            <person name="Ohm R."/>
            <person name="Pangilinan J."/>
            <person name="Park H.-J."/>
            <person name="Ramirez L."/>
            <person name="Alfaro M."/>
            <person name="Sun H."/>
            <person name="Tritt A."/>
            <person name="Yoshinaga Y."/>
            <person name="Zwiers L.-H."/>
            <person name="Turgeon B."/>
            <person name="Goodwin S."/>
            <person name="Spatafora J."/>
            <person name="Crous P."/>
            <person name="Grigoriev I."/>
        </authorList>
    </citation>
    <scope>NUCLEOTIDE SEQUENCE</scope>
    <source>
        <strain evidence="4">CBS 207.26</strain>
    </source>
</reference>
<keyword evidence="5" id="KW-1185">Reference proteome</keyword>
<evidence type="ECO:0000259" key="3">
    <source>
        <dbReference type="Pfam" id="PF09362"/>
    </source>
</evidence>
<dbReference type="InterPro" id="IPR018535">
    <property type="entry name" value="DUF1996"/>
</dbReference>
<evidence type="ECO:0000313" key="4">
    <source>
        <dbReference type="EMBL" id="KAF2190764.1"/>
    </source>
</evidence>
<dbReference type="Proteomes" id="UP000800200">
    <property type="component" value="Unassembled WGS sequence"/>
</dbReference>
<evidence type="ECO:0000256" key="2">
    <source>
        <dbReference type="SAM" id="SignalP"/>
    </source>
</evidence>
<feature type="region of interest" description="Disordered" evidence="1">
    <location>
        <begin position="326"/>
        <end position="357"/>
    </location>
</feature>
<organism evidence="4 5">
    <name type="scientific">Zopfia rhizophila CBS 207.26</name>
    <dbReference type="NCBI Taxonomy" id="1314779"/>
    <lineage>
        <taxon>Eukaryota</taxon>
        <taxon>Fungi</taxon>
        <taxon>Dikarya</taxon>
        <taxon>Ascomycota</taxon>
        <taxon>Pezizomycotina</taxon>
        <taxon>Dothideomycetes</taxon>
        <taxon>Dothideomycetes incertae sedis</taxon>
        <taxon>Zopfiaceae</taxon>
        <taxon>Zopfia</taxon>
    </lineage>
</organism>
<keyword evidence="2" id="KW-0732">Signal</keyword>
<proteinExistence type="predicted"/>
<feature type="compositionally biased region" description="Polar residues" evidence="1">
    <location>
        <begin position="472"/>
        <end position="481"/>
    </location>
</feature>
<name>A0A6A6EGC3_9PEZI</name>
<dbReference type="EMBL" id="ML994618">
    <property type="protein sequence ID" value="KAF2190764.1"/>
    <property type="molecule type" value="Genomic_DNA"/>
</dbReference>
<protein>
    <recommendedName>
        <fullName evidence="3">DUF1996 domain-containing protein</fullName>
    </recommendedName>
</protein>
<dbReference type="OrthoDB" id="74764at2759"/>
<sequence>MYTNLLALTAGLAATASAFDCTGAYFSFYNRGGSAMSYQRSDPALFPGVQSPHLHSFDGGNALSSSMDFETIQSSSCTTARIKPDKSLYWRPTLYWNGNNTGFYRVPDKFVKIYYKFGDAGNVRANVTEFPENFKMIAGNPFLRHDDGVVGSNKGPGIMWSCKGKDYKSTDAIGFPKGFTSCPEGFTSQITFPACWNGNDIDSKNPGAHMAWPTESGKGLDACPKGFKVARFPTIFVEFWYDVSAFDGHYSADSIPWVLSNGDSTGYGFHADFLNGWEKGVLAKATAETGYCNCGCGCGTEQMKTCFGAENVNEDDDPEFKSCQAKAEFPGDDKSPLDKLPGCNPVQNGPADATQASGEGCAATPIASGKASSVALTKSSAAVTSAAKSTGASKSTGVLKADISISLVGKQEGYGSEGYGNAPATSALPVSGGYGDGPETTPAVSEGYSREPRTTSRGVSDGGSLGLIFSDEATNPPSTKSLIPISTSGYGQTSSFILKPSHATTASPAQSTSPAGEEDCKAPVYITITPTVYVTADAVGNVTSCDENTVYTTVTNTATVTVPAGGYKHKRHADLHKH</sequence>
<feature type="chain" id="PRO_5025355809" description="DUF1996 domain-containing protein" evidence="2">
    <location>
        <begin position="19"/>
        <end position="578"/>
    </location>
</feature>
<gene>
    <name evidence="4" type="ORF">K469DRAFT_558633</name>
</gene>
<feature type="region of interest" description="Disordered" evidence="1">
    <location>
        <begin position="427"/>
        <end position="481"/>
    </location>
</feature>
<dbReference type="PANTHER" id="PTHR43662:SF5">
    <property type="entry name" value="DUF1996 DOMAIN-CONTAINING PROTEIN"/>
    <property type="match status" value="1"/>
</dbReference>
<evidence type="ECO:0000256" key="1">
    <source>
        <dbReference type="SAM" id="MobiDB-lite"/>
    </source>
</evidence>
<accession>A0A6A6EGC3</accession>
<dbReference type="PANTHER" id="PTHR43662">
    <property type="match status" value="1"/>
</dbReference>
<dbReference type="AlphaFoldDB" id="A0A6A6EGC3"/>
<dbReference type="Pfam" id="PF09362">
    <property type="entry name" value="DUF1996"/>
    <property type="match status" value="1"/>
</dbReference>